<evidence type="ECO:0000313" key="2">
    <source>
        <dbReference type="Proteomes" id="UP001153269"/>
    </source>
</evidence>
<dbReference type="AlphaFoldDB" id="A0A9N7YHT2"/>
<dbReference type="EMBL" id="CADEAL010000955">
    <property type="protein sequence ID" value="CAB1427247.1"/>
    <property type="molecule type" value="Genomic_DNA"/>
</dbReference>
<evidence type="ECO:0000313" key="1">
    <source>
        <dbReference type="EMBL" id="CAB1427247.1"/>
    </source>
</evidence>
<dbReference type="Proteomes" id="UP001153269">
    <property type="component" value="Unassembled WGS sequence"/>
</dbReference>
<protein>
    <submittedName>
        <fullName evidence="1">Uncharacterized protein</fullName>
    </submittedName>
</protein>
<proteinExistence type="predicted"/>
<reference evidence="1" key="1">
    <citation type="submission" date="2020-03" db="EMBL/GenBank/DDBJ databases">
        <authorList>
            <person name="Weist P."/>
        </authorList>
    </citation>
    <scope>NUCLEOTIDE SEQUENCE</scope>
</reference>
<organism evidence="1 2">
    <name type="scientific">Pleuronectes platessa</name>
    <name type="common">European plaice</name>
    <dbReference type="NCBI Taxonomy" id="8262"/>
    <lineage>
        <taxon>Eukaryota</taxon>
        <taxon>Metazoa</taxon>
        <taxon>Chordata</taxon>
        <taxon>Craniata</taxon>
        <taxon>Vertebrata</taxon>
        <taxon>Euteleostomi</taxon>
        <taxon>Actinopterygii</taxon>
        <taxon>Neopterygii</taxon>
        <taxon>Teleostei</taxon>
        <taxon>Neoteleostei</taxon>
        <taxon>Acanthomorphata</taxon>
        <taxon>Carangaria</taxon>
        <taxon>Pleuronectiformes</taxon>
        <taxon>Pleuronectoidei</taxon>
        <taxon>Pleuronectidae</taxon>
        <taxon>Pleuronectes</taxon>
    </lineage>
</organism>
<gene>
    <name evidence="1" type="ORF">PLEPLA_LOCUS15185</name>
</gene>
<keyword evidence="2" id="KW-1185">Reference proteome</keyword>
<comment type="caution">
    <text evidence="1">The sequence shown here is derived from an EMBL/GenBank/DDBJ whole genome shotgun (WGS) entry which is preliminary data.</text>
</comment>
<sequence length="138" mass="15477">MRQRLAKADPVNATGSGVRDNRHVGQLLPALSGAHNGSLVFPRGRGSEPVLQASGCVSAAQLRMWVPRPLPVIQIFSVAVMRRKWVRDINSWEEKWRRKDEQKAEHVSINRDVTHWFETSSLTSCPAPCLEEQGVEPN</sequence>
<name>A0A9N7YHT2_PLEPL</name>
<accession>A0A9N7YHT2</accession>